<dbReference type="eggNOG" id="ENOG502S9XK">
    <property type="taxonomic scope" value="Eukaryota"/>
</dbReference>
<evidence type="ECO:0000256" key="6">
    <source>
        <dbReference type="SAM" id="Phobius"/>
    </source>
</evidence>
<feature type="transmembrane region" description="Helical" evidence="6">
    <location>
        <begin position="96"/>
        <end position="119"/>
    </location>
</feature>
<evidence type="ECO:0000256" key="1">
    <source>
        <dbReference type="ARBA" id="ARBA00004370"/>
    </source>
</evidence>
<dbReference type="PANTHER" id="PTHR13999">
    <property type="entry name" value="INTERFERON INDUCIBLE TRANSMEMBRANE PROTEIN"/>
    <property type="match status" value="1"/>
</dbReference>
<accession>A0A096LRC6</accession>
<keyword evidence="4 6" id="KW-1133">Transmembrane helix</keyword>
<evidence type="ECO:0000256" key="4">
    <source>
        <dbReference type="ARBA" id="ARBA00022989"/>
    </source>
</evidence>
<dbReference type="InterPro" id="IPR007593">
    <property type="entry name" value="CD225/Dispanin_fam"/>
</dbReference>
<organism evidence="7 8">
    <name type="scientific">Poecilia formosa</name>
    <name type="common">Amazon molly</name>
    <name type="synonym">Limia formosa</name>
    <dbReference type="NCBI Taxonomy" id="48698"/>
    <lineage>
        <taxon>Eukaryota</taxon>
        <taxon>Metazoa</taxon>
        <taxon>Chordata</taxon>
        <taxon>Craniata</taxon>
        <taxon>Vertebrata</taxon>
        <taxon>Euteleostomi</taxon>
        <taxon>Actinopterygii</taxon>
        <taxon>Neopterygii</taxon>
        <taxon>Teleostei</taxon>
        <taxon>Neoteleostei</taxon>
        <taxon>Acanthomorphata</taxon>
        <taxon>Ovalentaria</taxon>
        <taxon>Atherinomorphae</taxon>
        <taxon>Cyprinodontiformes</taxon>
        <taxon>Poeciliidae</taxon>
        <taxon>Poeciliinae</taxon>
        <taxon>Poecilia</taxon>
    </lineage>
</organism>
<protein>
    <submittedName>
        <fullName evidence="7">Dispanin subfamily A member 2b-like</fullName>
    </submittedName>
</protein>
<sequence>MATASPDKGHQPVVVTLPQYFGPEVHAQPPMMVHQSAVNIPAVQPSDDIIWSLACFMYGNPLCLGLAALIFSVKARDRKVVGDLEGARHYGSTARVINIVATVLTSVAAVLTIIVLLALTSR</sequence>
<evidence type="ECO:0000256" key="3">
    <source>
        <dbReference type="ARBA" id="ARBA00022692"/>
    </source>
</evidence>
<dbReference type="Pfam" id="PF04505">
    <property type="entry name" value="CD225"/>
    <property type="match status" value="1"/>
</dbReference>
<evidence type="ECO:0000313" key="8">
    <source>
        <dbReference type="Proteomes" id="UP000028760"/>
    </source>
</evidence>
<keyword evidence="8" id="KW-1185">Reference proteome</keyword>
<dbReference type="KEGG" id="pfor:103134512"/>
<dbReference type="InterPro" id="IPR051517">
    <property type="entry name" value="IFITM_antiviral_protein"/>
</dbReference>
<keyword evidence="3 6" id="KW-0812">Transmembrane</keyword>
<dbReference type="GO" id="GO:0005886">
    <property type="term" value="C:plasma membrane"/>
    <property type="evidence" value="ECO:0007669"/>
    <property type="project" value="TreeGrafter"/>
</dbReference>
<name>A0A096LRC6_POEFO</name>
<comment type="subcellular location">
    <subcellularLocation>
        <location evidence="1">Membrane</location>
    </subcellularLocation>
</comment>
<dbReference type="RefSeq" id="XP_007546845.1">
    <property type="nucleotide sequence ID" value="XM_007546783.2"/>
</dbReference>
<evidence type="ECO:0000313" key="7">
    <source>
        <dbReference type="Ensembl" id="ENSPFOP00000021717.1"/>
    </source>
</evidence>
<dbReference type="AlphaFoldDB" id="A0A096LRC6"/>
<dbReference type="OrthoDB" id="9906841at2759"/>
<proteinExistence type="inferred from homology"/>
<feature type="transmembrane region" description="Helical" evidence="6">
    <location>
        <begin position="49"/>
        <end position="75"/>
    </location>
</feature>
<dbReference type="Proteomes" id="UP000028760">
    <property type="component" value="Unassembled WGS sequence"/>
</dbReference>
<dbReference type="STRING" id="48698.ENSPFOP00000021717"/>
<dbReference type="OMA" id="PSDDIIW"/>
<evidence type="ECO:0000256" key="5">
    <source>
        <dbReference type="ARBA" id="ARBA00023136"/>
    </source>
</evidence>
<comment type="similarity">
    <text evidence="2">Belongs to the CD225/Dispanin family.</text>
</comment>
<reference evidence="8" key="1">
    <citation type="submission" date="2013-10" db="EMBL/GenBank/DDBJ databases">
        <authorList>
            <person name="Schartl M."/>
            <person name="Warren W."/>
        </authorList>
    </citation>
    <scope>NUCLEOTIDE SEQUENCE [LARGE SCALE GENOMIC DNA]</scope>
    <source>
        <strain evidence="8">female</strain>
    </source>
</reference>
<dbReference type="EMBL" id="AYCK01002308">
    <property type="status" value="NOT_ANNOTATED_CDS"/>
    <property type="molecule type" value="Genomic_DNA"/>
</dbReference>
<keyword evidence="5 6" id="KW-0472">Membrane</keyword>
<dbReference type="Ensembl" id="ENSPFOT00000024861.1">
    <property type="protein sequence ID" value="ENSPFOP00000021717.1"/>
    <property type="gene ID" value="ENSPFOG00000022607.1"/>
</dbReference>
<dbReference type="GeneTree" id="ENSGT00950000182857"/>
<dbReference type="GeneID" id="103134512"/>
<dbReference type="PANTHER" id="PTHR13999:SF31">
    <property type="entry name" value="IFITM1-RELATED"/>
    <property type="match status" value="1"/>
</dbReference>
<reference evidence="7" key="3">
    <citation type="submission" date="2025-09" db="UniProtKB">
        <authorList>
            <consortium name="Ensembl"/>
        </authorList>
    </citation>
    <scope>IDENTIFICATION</scope>
</reference>
<reference evidence="7" key="2">
    <citation type="submission" date="2025-08" db="UniProtKB">
        <authorList>
            <consortium name="Ensembl"/>
        </authorList>
    </citation>
    <scope>IDENTIFICATION</scope>
</reference>
<evidence type="ECO:0000256" key="2">
    <source>
        <dbReference type="ARBA" id="ARBA00006843"/>
    </source>
</evidence>